<comment type="caution">
    <text evidence="1">The sequence shown here is derived from an EMBL/GenBank/DDBJ whole genome shotgun (WGS) entry which is preliminary data.</text>
</comment>
<evidence type="ECO:0000313" key="1">
    <source>
        <dbReference type="EMBL" id="KAA1425408.1"/>
    </source>
</evidence>
<dbReference type="AlphaFoldDB" id="A0A5Q6S4U8"/>
<sequence>MAVLNYVWFWPNGGPVGRPWGDGGDVTEDAFARTSRRVTERYSEALGSFDIQARRSAVQMFVSPADTASSVVVDVHLTPVGDETVRAHVPTQVATFSSQDRARVVLEVVDASMRAIGAARGWPLQALEQAKQHVLDHHMGFEMTGAWKMDRARRLRARPVARVADDGWSELCFEVAPARAEGSLGFTQALKSPSNSLPKFKRGAATEFRWASESTIERPDDWQPRYGKAWGPVEVFETSNLHAWPIKLDPVPAHSPLPVELRSR</sequence>
<organism evidence="1 2">
    <name type="scientific">Mumia zhuanghuii</name>
    <dbReference type="NCBI Taxonomy" id="2585211"/>
    <lineage>
        <taxon>Bacteria</taxon>
        <taxon>Bacillati</taxon>
        <taxon>Actinomycetota</taxon>
        <taxon>Actinomycetes</taxon>
        <taxon>Propionibacteriales</taxon>
        <taxon>Nocardioidaceae</taxon>
        <taxon>Mumia</taxon>
    </lineage>
</organism>
<gene>
    <name evidence="1" type="ORF">FE697_006035</name>
</gene>
<dbReference type="EMBL" id="VDFQ02000001">
    <property type="protein sequence ID" value="KAA1425408.1"/>
    <property type="molecule type" value="Genomic_DNA"/>
</dbReference>
<proteinExistence type="predicted"/>
<dbReference type="OrthoDB" id="3397487at2"/>
<evidence type="ECO:0000313" key="2">
    <source>
        <dbReference type="Proteomes" id="UP000307768"/>
    </source>
</evidence>
<dbReference type="RefSeq" id="WP_149768583.1">
    <property type="nucleotide sequence ID" value="NZ_VDFQ02000001.1"/>
</dbReference>
<accession>A0A5Q6S4U8</accession>
<reference evidence="1 2" key="1">
    <citation type="submission" date="2019-09" db="EMBL/GenBank/DDBJ databases">
        <title>Mumia zhuanghuii sp. nov. isolated from the intestinal contents of plateau pika (Ochotona curzoniae) in the Qinghai-Tibet plateau of China.</title>
        <authorList>
            <person name="Tian Z."/>
        </authorList>
    </citation>
    <scope>NUCLEOTIDE SEQUENCE [LARGE SCALE GENOMIC DNA]</scope>
    <source>
        <strain evidence="2">350</strain>
    </source>
</reference>
<protein>
    <submittedName>
        <fullName evidence="1">Uncharacterized protein</fullName>
    </submittedName>
</protein>
<name>A0A5Q6S4U8_9ACTN</name>
<dbReference type="Proteomes" id="UP000307768">
    <property type="component" value="Unassembled WGS sequence"/>
</dbReference>